<proteinExistence type="predicted"/>
<keyword evidence="1" id="KW-1133">Transmembrane helix</keyword>
<dbReference type="InParanoid" id="J4IBU0"/>
<sequence length="76" mass="8415">MLDILFWVVDGFTYVDLYVAVLTTLTLSRCIRNLREALIGDHGVSSIMSYDVYSAFQPVPSLSTVSGTVDRELEGP</sequence>
<evidence type="ECO:0000313" key="2">
    <source>
        <dbReference type="EMBL" id="CCM05246.1"/>
    </source>
</evidence>
<organism evidence="2 3">
    <name type="scientific">Fibroporia radiculosa</name>
    <dbReference type="NCBI Taxonomy" id="599839"/>
    <lineage>
        <taxon>Eukaryota</taxon>
        <taxon>Fungi</taxon>
        <taxon>Dikarya</taxon>
        <taxon>Basidiomycota</taxon>
        <taxon>Agaricomycotina</taxon>
        <taxon>Agaricomycetes</taxon>
        <taxon>Polyporales</taxon>
        <taxon>Fibroporiaceae</taxon>
        <taxon>Fibroporia</taxon>
    </lineage>
</organism>
<dbReference type="EMBL" id="HE797183">
    <property type="protein sequence ID" value="CCM05246.1"/>
    <property type="molecule type" value="Genomic_DNA"/>
</dbReference>
<dbReference type="Proteomes" id="UP000006352">
    <property type="component" value="Unassembled WGS sequence"/>
</dbReference>
<keyword evidence="1" id="KW-0812">Transmembrane</keyword>
<dbReference type="GeneID" id="24100157"/>
<evidence type="ECO:0000256" key="1">
    <source>
        <dbReference type="SAM" id="Phobius"/>
    </source>
</evidence>
<protein>
    <submittedName>
        <fullName evidence="2">Uncharacterized protein</fullName>
    </submittedName>
</protein>
<dbReference type="RefSeq" id="XP_012184529.1">
    <property type="nucleotide sequence ID" value="XM_012329139.1"/>
</dbReference>
<feature type="transmembrane region" description="Helical" evidence="1">
    <location>
        <begin position="6"/>
        <end position="27"/>
    </location>
</feature>
<reference evidence="2 3" key="1">
    <citation type="journal article" date="2012" name="Appl. Environ. Microbiol.">
        <title>Short-read sequencing for genomic analysis of the brown rot fungus Fibroporia radiculosa.</title>
        <authorList>
            <person name="Tang J.D."/>
            <person name="Perkins A.D."/>
            <person name="Sonstegard T.S."/>
            <person name="Schroeder S.G."/>
            <person name="Burgess S.C."/>
            <person name="Diehl S.V."/>
        </authorList>
    </citation>
    <scope>NUCLEOTIDE SEQUENCE [LARGE SCALE GENOMIC DNA]</scope>
    <source>
        <strain evidence="2 3">TFFH 294</strain>
    </source>
</reference>
<evidence type="ECO:0000313" key="3">
    <source>
        <dbReference type="Proteomes" id="UP000006352"/>
    </source>
</evidence>
<name>J4IBU0_9APHY</name>
<keyword evidence="1" id="KW-0472">Membrane</keyword>
<accession>J4IBU0</accession>
<keyword evidence="3" id="KW-1185">Reference proteome</keyword>
<dbReference type="AlphaFoldDB" id="J4IBU0"/>
<gene>
    <name evidence="2" type="ORF">FIBRA_07456</name>
</gene>
<dbReference type="HOGENOM" id="CLU_2654519_0_0_1"/>